<dbReference type="AlphaFoldDB" id="A0A0D2FTM6"/>
<evidence type="ECO:0000313" key="2">
    <source>
        <dbReference type="Proteomes" id="UP000054266"/>
    </source>
</evidence>
<name>A0A0D2FTM6_9EURO</name>
<keyword evidence="2" id="KW-1185">Reference proteome</keyword>
<accession>A0A0D2FTM6</accession>
<protein>
    <submittedName>
        <fullName evidence="1">Uncharacterized protein</fullName>
    </submittedName>
</protein>
<proteinExistence type="predicted"/>
<dbReference type="HOGENOM" id="CLU_1474997_0_0_1"/>
<dbReference type="EMBL" id="KN846962">
    <property type="protein sequence ID" value="KIW63409.1"/>
    <property type="molecule type" value="Genomic_DNA"/>
</dbReference>
<dbReference type="Proteomes" id="UP000054266">
    <property type="component" value="Unassembled WGS sequence"/>
</dbReference>
<sequence>MSLLHDSNNGQSSATLYALWKAAQTQDAQEAEASSFWQHLLARHEFPEEQFICDAWIRASRGDGERIIDRGIRTFLPSTGSEIIVLCWVEGKGDPSPSAIKDCETQALDTCKKSLESHEWQESIYALTTSQTRAKAWLYEKGGAVGLTPLGNDEEYIEANSAAGYKLRECFERMKRSPPAVPA</sequence>
<organism evidence="1 2">
    <name type="scientific">Phialophora macrospora</name>
    <dbReference type="NCBI Taxonomy" id="1851006"/>
    <lineage>
        <taxon>Eukaryota</taxon>
        <taxon>Fungi</taxon>
        <taxon>Dikarya</taxon>
        <taxon>Ascomycota</taxon>
        <taxon>Pezizomycotina</taxon>
        <taxon>Eurotiomycetes</taxon>
        <taxon>Chaetothyriomycetidae</taxon>
        <taxon>Chaetothyriales</taxon>
        <taxon>Herpotrichiellaceae</taxon>
        <taxon>Phialophora</taxon>
    </lineage>
</organism>
<evidence type="ECO:0000313" key="1">
    <source>
        <dbReference type="EMBL" id="KIW63409.1"/>
    </source>
</evidence>
<gene>
    <name evidence="1" type="ORF">PV04_10254</name>
</gene>
<reference evidence="1 2" key="1">
    <citation type="submission" date="2015-01" db="EMBL/GenBank/DDBJ databases">
        <title>The Genome Sequence of Capronia semiimmersa CBS27337.</title>
        <authorList>
            <consortium name="The Broad Institute Genomics Platform"/>
            <person name="Cuomo C."/>
            <person name="de Hoog S."/>
            <person name="Gorbushina A."/>
            <person name="Stielow B."/>
            <person name="Teixiera M."/>
            <person name="Abouelleil A."/>
            <person name="Chapman S.B."/>
            <person name="Priest M."/>
            <person name="Young S.K."/>
            <person name="Wortman J."/>
            <person name="Nusbaum C."/>
            <person name="Birren B."/>
        </authorList>
    </citation>
    <scope>NUCLEOTIDE SEQUENCE [LARGE SCALE GENOMIC DNA]</scope>
    <source>
        <strain evidence="1 2">CBS 27337</strain>
    </source>
</reference>